<dbReference type="Pfam" id="PF01148">
    <property type="entry name" value="CTP_transf_1"/>
    <property type="match status" value="1"/>
</dbReference>
<feature type="transmembrane region" description="Helical" evidence="8">
    <location>
        <begin position="48"/>
        <end position="77"/>
    </location>
</feature>
<reference evidence="10 12" key="2">
    <citation type="submission" date="2018-06" db="EMBL/GenBank/DDBJ databases">
        <authorList>
            <consortium name="Pathogen Informatics"/>
            <person name="Doyle S."/>
        </authorList>
    </citation>
    <scope>NUCLEOTIDE SEQUENCE [LARGE SCALE GENOMIC DNA]</scope>
    <source>
        <strain evidence="10 12">NCTC12239</strain>
    </source>
</reference>
<evidence type="ECO:0000313" key="11">
    <source>
        <dbReference type="Proteomes" id="UP000054985"/>
    </source>
</evidence>
<protein>
    <recommendedName>
        <fullName evidence="7">Phosphatidate cytidylyltransferase</fullName>
        <ecNumber evidence="7">2.7.7.41</ecNumber>
    </recommendedName>
</protein>
<organism evidence="10 12">
    <name type="scientific">Legionella moravica</name>
    <dbReference type="NCBI Taxonomy" id="39962"/>
    <lineage>
        <taxon>Bacteria</taxon>
        <taxon>Pseudomonadati</taxon>
        <taxon>Pseudomonadota</taxon>
        <taxon>Gammaproteobacteria</taxon>
        <taxon>Legionellales</taxon>
        <taxon>Legionellaceae</taxon>
        <taxon>Legionella</taxon>
    </lineage>
</organism>
<proteinExistence type="inferred from homology"/>
<comment type="pathway">
    <text evidence="7">Phospholipid metabolism; CDP-diacylglycerol biosynthesis; CDP-diacylglycerol from sn-glycerol 3-phosphate: step 3/3.</text>
</comment>
<evidence type="ECO:0000313" key="9">
    <source>
        <dbReference type="EMBL" id="KTD31023.1"/>
    </source>
</evidence>
<dbReference type="EMBL" id="LNYN01000042">
    <property type="protein sequence ID" value="KTD31023.1"/>
    <property type="molecule type" value="Genomic_DNA"/>
</dbReference>
<dbReference type="InterPro" id="IPR000374">
    <property type="entry name" value="PC_trans"/>
</dbReference>
<evidence type="ECO:0000256" key="5">
    <source>
        <dbReference type="ARBA" id="ARBA00022989"/>
    </source>
</evidence>
<dbReference type="AlphaFoldDB" id="A0A378K6Z6"/>
<feature type="transmembrane region" description="Helical" evidence="8">
    <location>
        <begin position="219"/>
        <end position="238"/>
    </location>
</feature>
<feature type="transmembrane region" description="Helical" evidence="8">
    <location>
        <begin position="89"/>
        <end position="107"/>
    </location>
</feature>
<dbReference type="RefSeq" id="WP_028384848.1">
    <property type="nucleotide sequence ID" value="NZ_CAAAJG010000020.1"/>
</dbReference>
<keyword evidence="4 7" id="KW-0812">Transmembrane</keyword>
<keyword evidence="3 7" id="KW-0808">Transferase</keyword>
<dbReference type="PANTHER" id="PTHR43535">
    <property type="entry name" value="PHOSPHATIDATE CYTIDYLYLTRANSFERASE"/>
    <property type="match status" value="1"/>
</dbReference>
<name>A0A378K6Z6_9GAMM</name>
<comment type="similarity">
    <text evidence="2 7">Belongs to the CDS family.</text>
</comment>
<sequence length="310" mass="35498">MHLSSANIYSFVSLLVLLSLSTLILFLLKPRLATSSWIELDKRMQSWWIMIILLIMALAINTTLMLCFFGFVSYLALKEYMTIIPTRKVDRRIIFIAYISIPLQYYWIAIHWYGMFIIFIPIFMFLLMPMRMVTLKQTKGFLKASGTMQWGVMMTVFCLSHIAYLGVLPDDEDWQNKGISLIVYLIVLTQLNDISQYVWGKSLGKRKIIPEISPNKTVAGFLGGVFTTTILAMALAPYLTPFNWYMALIAGLIISVSGFIGDLTMSAVKRDLGLKDTGQLLPGHGGILDRMDSVIYTAPLFFHFMRYFYY</sequence>
<evidence type="ECO:0000256" key="4">
    <source>
        <dbReference type="ARBA" id="ARBA00022692"/>
    </source>
</evidence>
<evidence type="ECO:0000256" key="6">
    <source>
        <dbReference type="ARBA" id="ARBA00023136"/>
    </source>
</evidence>
<dbReference type="UniPathway" id="UPA00557">
    <property type="reaction ID" value="UER00614"/>
</dbReference>
<feature type="transmembrane region" description="Helical" evidence="8">
    <location>
        <begin position="150"/>
        <end position="167"/>
    </location>
</feature>
<evidence type="ECO:0000256" key="8">
    <source>
        <dbReference type="SAM" id="Phobius"/>
    </source>
</evidence>
<evidence type="ECO:0000256" key="7">
    <source>
        <dbReference type="RuleBase" id="RU003938"/>
    </source>
</evidence>
<dbReference type="GO" id="GO:0009273">
    <property type="term" value="P:peptidoglycan-based cell wall biogenesis"/>
    <property type="evidence" value="ECO:0007669"/>
    <property type="project" value="TreeGrafter"/>
</dbReference>
<keyword evidence="5 8" id="KW-1133">Transmembrane helix</keyword>
<evidence type="ECO:0000256" key="2">
    <source>
        <dbReference type="ARBA" id="ARBA00010185"/>
    </source>
</evidence>
<evidence type="ECO:0000313" key="12">
    <source>
        <dbReference type="Proteomes" id="UP000254040"/>
    </source>
</evidence>
<dbReference type="Proteomes" id="UP000054985">
    <property type="component" value="Unassembled WGS sequence"/>
</dbReference>
<evidence type="ECO:0000256" key="3">
    <source>
        <dbReference type="ARBA" id="ARBA00022679"/>
    </source>
</evidence>
<evidence type="ECO:0000313" key="10">
    <source>
        <dbReference type="EMBL" id="STX63601.1"/>
    </source>
</evidence>
<keyword evidence="11" id="KW-1185">Reference proteome</keyword>
<feature type="transmembrane region" description="Helical" evidence="8">
    <location>
        <begin position="113"/>
        <end position="130"/>
    </location>
</feature>
<dbReference type="EC" id="2.7.7.41" evidence="7"/>
<reference evidence="9 11" key="1">
    <citation type="submission" date="2015-11" db="EMBL/GenBank/DDBJ databases">
        <title>Genomic analysis of 38 Legionella species identifies large and diverse effector repertoires.</title>
        <authorList>
            <person name="Burstein D."/>
            <person name="Amaro F."/>
            <person name="Zusman T."/>
            <person name="Lifshitz Z."/>
            <person name="Cohen O."/>
            <person name="Gilbert J.A."/>
            <person name="Pupko T."/>
            <person name="Shuman H.A."/>
            <person name="Segal G."/>
        </authorList>
    </citation>
    <scope>NUCLEOTIDE SEQUENCE [LARGE SCALE GENOMIC DNA]</scope>
    <source>
        <strain evidence="9 11">ATCC 43877</strain>
    </source>
</reference>
<keyword evidence="7 10" id="KW-0548">Nucleotidyltransferase</keyword>
<dbReference type="GO" id="GO:0016024">
    <property type="term" value="P:CDP-diacylglycerol biosynthetic process"/>
    <property type="evidence" value="ECO:0007669"/>
    <property type="project" value="UniProtKB-UniPathway"/>
</dbReference>
<evidence type="ECO:0000256" key="1">
    <source>
        <dbReference type="ARBA" id="ARBA00004141"/>
    </source>
</evidence>
<dbReference type="PROSITE" id="PS01315">
    <property type="entry name" value="CDS"/>
    <property type="match status" value="1"/>
</dbReference>
<feature type="transmembrane region" description="Helical" evidence="8">
    <location>
        <begin position="179"/>
        <end position="199"/>
    </location>
</feature>
<feature type="transmembrane region" description="Helical" evidence="8">
    <location>
        <begin position="244"/>
        <end position="265"/>
    </location>
</feature>
<dbReference type="OrthoDB" id="9799199at2"/>
<comment type="subcellular location">
    <subcellularLocation>
        <location evidence="1">Membrane</location>
        <topology evidence="1">Multi-pass membrane protein</topology>
    </subcellularLocation>
</comment>
<comment type="catalytic activity">
    <reaction evidence="7">
        <text>a 1,2-diacyl-sn-glycero-3-phosphate + CTP + H(+) = a CDP-1,2-diacyl-sn-glycerol + diphosphate</text>
        <dbReference type="Rhea" id="RHEA:16229"/>
        <dbReference type="ChEBI" id="CHEBI:15378"/>
        <dbReference type="ChEBI" id="CHEBI:33019"/>
        <dbReference type="ChEBI" id="CHEBI:37563"/>
        <dbReference type="ChEBI" id="CHEBI:58332"/>
        <dbReference type="ChEBI" id="CHEBI:58608"/>
        <dbReference type="EC" id="2.7.7.41"/>
    </reaction>
</comment>
<dbReference type="EMBL" id="UGOG01000001">
    <property type="protein sequence ID" value="STX63601.1"/>
    <property type="molecule type" value="Genomic_DNA"/>
</dbReference>
<dbReference type="PANTHER" id="PTHR43535:SF1">
    <property type="entry name" value="PHOSPHATIDATE CYTIDYLYLTRANSFERASE"/>
    <property type="match status" value="1"/>
</dbReference>
<keyword evidence="6 8" id="KW-0472">Membrane</keyword>
<dbReference type="GO" id="GO:0004605">
    <property type="term" value="F:phosphatidate cytidylyltransferase activity"/>
    <property type="evidence" value="ECO:0007669"/>
    <property type="project" value="UniProtKB-EC"/>
</dbReference>
<dbReference type="Proteomes" id="UP000254040">
    <property type="component" value="Unassembled WGS sequence"/>
</dbReference>
<accession>A0A378K6Z6</accession>
<gene>
    <name evidence="10" type="primary">cdsA_2</name>
    <name evidence="9" type="synonym">cdsA</name>
    <name evidence="9" type="ORF">Lmor_3130</name>
    <name evidence="10" type="ORF">NCTC12239_02549</name>
</gene>
<dbReference type="STRING" id="39962.Lmor_3130"/>
<feature type="transmembrane region" description="Helical" evidence="8">
    <location>
        <begin position="7"/>
        <end position="28"/>
    </location>
</feature>
<dbReference type="GO" id="GO:0005886">
    <property type="term" value="C:plasma membrane"/>
    <property type="evidence" value="ECO:0007669"/>
    <property type="project" value="TreeGrafter"/>
</dbReference>